<protein>
    <submittedName>
        <fullName evidence="2">Uncharacterized protein</fullName>
    </submittedName>
</protein>
<organism evidence="2 3">
    <name type="scientific">Streptomyces lividans 1326</name>
    <dbReference type="NCBI Taxonomy" id="1200984"/>
    <lineage>
        <taxon>Bacteria</taxon>
        <taxon>Bacillati</taxon>
        <taxon>Actinomycetota</taxon>
        <taxon>Actinomycetes</taxon>
        <taxon>Kitasatosporales</taxon>
        <taxon>Streptomycetaceae</taxon>
        <taxon>Streptomyces</taxon>
    </lineage>
</organism>
<evidence type="ECO:0000313" key="2">
    <source>
        <dbReference type="EMBL" id="EOY51077.1"/>
    </source>
</evidence>
<dbReference type="EMBL" id="CM001889">
    <property type="protein sequence ID" value="EOY51077.1"/>
    <property type="molecule type" value="Genomic_DNA"/>
</dbReference>
<feature type="region of interest" description="Disordered" evidence="1">
    <location>
        <begin position="1"/>
        <end position="22"/>
    </location>
</feature>
<dbReference type="Proteomes" id="UP000014062">
    <property type="component" value="Chromosome"/>
</dbReference>
<reference evidence="3" key="1">
    <citation type="journal article" date="2013" name="Genome Biol. Evol.">
        <title>The genome sequence of Streptomyces lividans 66 reveals a novel tRNA-dependent peptide biosynthetic system within a metal-related genomic island.</title>
        <authorList>
            <person name="Cruz-Morales P."/>
            <person name="Vijgenboom E."/>
            <person name="Iruegas-Bocardo F."/>
            <person name="Girard G."/>
            <person name="Yanez-Guerra L.A."/>
            <person name="Ramos-Aboites H.E."/>
            <person name="Pernodet J.L."/>
            <person name="Anne J."/>
            <person name="van Wezel G.P."/>
            <person name="Barona-Gomez F."/>
        </authorList>
    </citation>
    <scope>NUCLEOTIDE SEQUENCE [LARGE SCALE GENOMIC DNA]</scope>
    <source>
        <strain evidence="3">1326</strain>
    </source>
</reference>
<evidence type="ECO:0000313" key="3">
    <source>
        <dbReference type="Proteomes" id="UP000014062"/>
    </source>
</evidence>
<evidence type="ECO:0000256" key="1">
    <source>
        <dbReference type="SAM" id="MobiDB-lite"/>
    </source>
</evidence>
<name>A0A7U9DXU0_STRLI</name>
<dbReference type="AlphaFoldDB" id="A0A7U9DXU0"/>
<gene>
    <name evidence="2" type="ORF">SLI_6370</name>
</gene>
<proteinExistence type="predicted"/>
<accession>A0A7U9DXU0</accession>
<sequence length="39" mass="4403">MHLRQRKRLLAPPRVDSQRGRCEAPPAQVTALALRHICG</sequence>